<name>A0A1D2QQ24_9GAMM</name>
<reference evidence="1 2" key="1">
    <citation type="journal article" date="2016" name="Appl. Environ. Microbiol.">
        <title>Lack of Overt Genome Reduction in the Bryostatin-Producing Bryozoan Symbiont "Candidatus Endobugula sertula".</title>
        <authorList>
            <person name="Miller I.J."/>
            <person name="Vanee N."/>
            <person name="Fong S.S."/>
            <person name="Lim-Fong G.E."/>
            <person name="Kwan J.C."/>
        </authorList>
    </citation>
    <scope>NUCLEOTIDE SEQUENCE [LARGE SCALE GENOMIC DNA]</scope>
    <source>
        <strain evidence="1">AB1-4</strain>
    </source>
</reference>
<organism evidence="1 2">
    <name type="scientific">Candidatus Endobugula sertula</name>
    <name type="common">Bugula neritina bacterial symbiont</name>
    <dbReference type="NCBI Taxonomy" id="62101"/>
    <lineage>
        <taxon>Bacteria</taxon>
        <taxon>Pseudomonadati</taxon>
        <taxon>Pseudomonadota</taxon>
        <taxon>Gammaproteobacteria</taxon>
        <taxon>Cellvibrionales</taxon>
        <taxon>Cellvibrionaceae</taxon>
        <taxon>Candidatus Endobugula</taxon>
    </lineage>
</organism>
<dbReference type="EMBL" id="MDLC01000023">
    <property type="protein sequence ID" value="ODS23695.1"/>
    <property type="molecule type" value="Genomic_DNA"/>
</dbReference>
<evidence type="ECO:0000313" key="2">
    <source>
        <dbReference type="Proteomes" id="UP000242502"/>
    </source>
</evidence>
<sequence length="75" mass="8488">MNNVTGNAPQAPTKPSTDTEDRILRAHEVQKIVGVSRSTIWRMERKGQFPARLPLGTGSIGWLKSDIEAWMQNRR</sequence>
<dbReference type="SUPFAM" id="SSF46955">
    <property type="entry name" value="Putative DNA-binding domain"/>
    <property type="match status" value="1"/>
</dbReference>
<gene>
    <name evidence="1" type="ORF">AB835_07645</name>
</gene>
<evidence type="ECO:0000313" key="1">
    <source>
        <dbReference type="EMBL" id="ODS23695.1"/>
    </source>
</evidence>
<proteinExistence type="predicted"/>
<dbReference type="InterPro" id="IPR009061">
    <property type="entry name" value="DNA-bd_dom_put_sf"/>
</dbReference>
<dbReference type="Pfam" id="PF05930">
    <property type="entry name" value="Phage_AlpA"/>
    <property type="match status" value="1"/>
</dbReference>
<protein>
    <recommendedName>
        <fullName evidence="3">AlpA family transcriptional regulator</fullName>
    </recommendedName>
</protein>
<dbReference type="STRING" id="62101.AB835_07645"/>
<dbReference type="PANTHER" id="PTHR36154">
    <property type="entry name" value="DNA-BINDING TRANSCRIPTIONAL ACTIVATOR ALPA"/>
    <property type="match status" value="1"/>
</dbReference>
<dbReference type="Proteomes" id="UP000242502">
    <property type="component" value="Unassembled WGS sequence"/>
</dbReference>
<evidence type="ECO:0008006" key="3">
    <source>
        <dbReference type="Google" id="ProtNLM"/>
    </source>
</evidence>
<comment type="caution">
    <text evidence="1">The sequence shown here is derived from an EMBL/GenBank/DDBJ whole genome shotgun (WGS) entry which is preliminary data.</text>
</comment>
<dbReference type="AlphaFoldDB" id="A0A1D2QQ24"/>
<dbReference type="PANTHER" id="PTHR36154:SF1">
    <property type="entry name" value="DNA-BINDING TRANSCRIPTIONAL ACTIVATOR ALPA"/>
    <property type="match status" value="1"/>
</dbReference>
<accession>A0A1D2QQ24</accession>
<dbReference type="InterPro" id="IPR010260">
    <property type="entry name" value="AlpA"/>
</dbReference>
<dbReference type="InterPro" id="IPR052931">
    <property type="entry name" value="Prophage_regulatory_activator"/>
</dbReference>
<dbReference type="Gene3D" id="1.10.238.160">
    <property type="match status" value="1"/>
</dbReference>